<organism evidence="7 8">
    <name type="scientific">Luteococcus japonicus LSP_Lj1</name>
    <dbReference type="NCBI Taxonomy" id="1255658"/>
    <lineage>
        <taxon>Bacteria</taxon>
        <taxon>Bacillati</taxon>
        <taxon>Actinomycetota</taxon>
        <taxon>Actinomycetes</taxon>
        <taxon>Propionibacteriales</taxon>
        <taxon>Propionibacteriaceae</taxon>
        <taxon>Luteococcus</taxon>
    </lineage>
</organism>
<feature type="compositionally biased region" description="Basic and acidic residues" evidence="5">
    <location>
        <begin position="128"/>
        <end position="151"/>
    </location>
</feature>
<dbReference type="Pfam" id="PF01297">
    <property type="entry name" value="ZnuA"/>
    <property type="match status" value="1"/>
</dbReference>
<dbReference type="GO" id="GO:0007155">
    <property type="term" value="P:cell adhesion"/>
    <property type="evidence" value="ECO:0007669"/>
    <property type="project" value="InterPro"/>
</dbReference>
<feature type="chain" id="PRO_5039485687" evidence="6">
    <location>
        <begin position="20"/>
        <end position="322"/>
    </location>
</feature>
<dbReference type="InterPro" id="IPR050492">
    <property type="entry name" value="Bact_metal-bind_prot9"/>
</dbReference>
<dbReference type="InterPro" id="IPR006129">
    <property type="entry name" value="AdhesinB"/>
</dbReference>
<evidence type="ECO:0000256" key="2">
    <source>
        <dbReference type="ARBA" id="ARBA00022448"/>
    </source>
</evidence>
<dbReference type="RefSeq" id="WP_094765374.1">
    <property type="nucleotide sequence ID" value="NZ_FUKQ01000044.1"/>
</dbReference>
<evidence type="ECO:0000256" key="5">
    <source>
        <dbReference type="SAM" id="MobiDB-lite"/>
    </source>
</evidence>
<dbReference type="GO" id="GO:0030001">
    <property type="term" value="P:metal ion transport"/>
    <property type="evidence" value="ECO:0007669"/>
    <property type="project" value="InterPro"/>
</dbReference>
<gene>
    <name evidence="7" type="ORF">FM114_11985</name>
</gene>
<evidence type="ECO:0000313" key="7">
    <source>
        <dbReference type="EMBL" id="SJN40171.1"/>
    </source>
</evidence>
<dbReference type="AlphaFoldDB" id="A0A1R4K6Y0"/>
<dbReference type="SUPFAM" id="SSF53807">
    <property type="entry name" value="Helical backbone' metal receptor"/>
    <property type="match status" value="1"/>
</dbReference>
<evidence type="ECO:0000256" key="6">
    <source>
        <dbReference type="SAM" id="SignalP"/>
    </source>
</evidence>
<dbReference type="InterPro" id="IPR006128">
    <property type="entry name" value="Lipoprotein_PsaA-like"/>
</dbReference>
<dbReference type="Gene3D" id="3.40.50.1980">
    <property type="entry name" value="Nitrogenase molybdenum iron protein domain"/>
    <property type="match status" value="2"/>
</dbReference>
<name>A0A1R4K6Y0_9ACTN</name>
<keyword evidence="8" id="KW-1185">Reference proteome</keyword>
<dbReference type="InterPro" id="IPR006127">
    <property type="entry name" value="ZnuA-like"/>
</dbReference>
<evidence type="ECO:0000256" key="3">
    <source>
        <dbReference type="ARBA" id="ARBA00022729"/>
    </source>
</evidence>
<sequence length="322" mass="33806">MNQLARAATALAASGILLATTACGTSSTGAGAGSEGDRLKVVTAFYPLQYVAEQVAGDRAEITTLTAPGSEPHDLELTAKQVASLSSADVVIYQKGFQASVDKAVDQAQPKNVVDVSTVVPLAASSEAGEHEHEHEGESAEEHAGHDHGGTDPHVWLDPQNMVKISQAVSSRLSEVDAEHAATFKTQSEGLTAQLTQLDKSFEDGLKTCQRKEFITSHAAFGYLAKAYGLTQIGISGLAAESDPSPARIAEVQKLAKEHGVTTIFYETLVSPAHAKAIAGDLKLKTDVLDPLEGITDQSKGDDYISVQRANLTALQTANGCK</sequence>
<feature type="signal peptide" evidence="6">
    <location>
        <begin position="1"/>
        <end position="19"/>
    </location>
</feature>
<dbReference type="PANTHER" id="PTHR42953:SF3">
    <property type="entry name" value="HIGH-AFFINITY ZINC UPTAKE SYSTEM PROTEIN ZNUA"/>
    <property type="match status" value="1"/>
</dbReference>
<evidence type="ECO:0000256" key="4">
    <source>
        <dbReference type="RuleBase" id="RU003512"/>
    </source>
</evidence>
<accession>A0A1R4K6Y0</accession>
<dbReference type="PRINTS" id="PR00690">
    <property type="entry name" value="ADHESNFAMILY"/>
</dbReference>
<evidence type="ECO:0000256" key="1">
    <source>
        <dbReference type="ARBA" id="ARBA00011028"/>
    </source>
</evidence>
<dbReference type="STRING" id="1255658.FM114_11985"/>
<reference evidence="7 8" key="1">
    <citation type="submission" date="2017-02" db="EMBL/GenBank/DDBJ databases">
        <authorList>
            <person name="Peterson S.W."/>
        </authorList>
    </citation>
    <scope>NUCLEOTIDE SEQUENCE [LARGE SCALE GENOMIC DNA]</scope>
    <source>
        <strain evidence="7 8">LSP_Lj1</strain>
    </source>
</reference>
<comment type="similarity">
    <text evidence="1 4">Belongs to the bacterial solute-binding protein 9 family.</text>
</comment>
<dbReference type="EMBL" id="FUKQ01000044">
    <property type="protein sequence ID" value="SJN40171.1"/>
    <property type="molecule type" value="Genomic_DNA"/>
</dbReference>
<dbReference type="PANTHER" id="PTHR42953">
    <property type="entry name" value="HIGH-AFFINITY ZINC UPTAKE SYSTEM PROTEIN ZNUA-RELATED"/>
    <property type="match status" value="1"/>
</dbReference>
<dbReference type="PRINTS" id="PR00691">
    <property type="entry name" value="ADHESINB"/>
</dbReference>
<proteinExistence type="inferred from homology"/>
<evidence type="ECO:0000313" key="8">
    <source>
        <dbReference type="Proteomes" id="UP000188342"/>
    </source>
</evidence>
<protein>
    <submittedName>
        <fullName evidence="7">Zinc ABC transporter, periplasmic-binding protein ZnuA</fullName>
    </submittedName>
</protein>
<dbReference type="GO" id="GO:0046872">
    <property type="term" value="F:metal ion binding"/>
    <property type="evidence" value="ECO:0007669"/>
    <property type="project" value="InterPro"/>
</dbReference>
<dbReference type="PROSITE" id="PS51257">
    <property type="entry name" value="PROKAR_LIPOPROTEIN"/>
    <property type="match status" value="1"/>
</dbReference>
<keyword evidence="2 4" id="KW-0813">Transport</keyword>
<dbReference type="Proteomes" id="UP000188342">
    <property type="component" value="Unassembled WGS sequence"/>
</dbReference>
<feature type="region of interest" description="Disordered" evidence="5">
    <location>
        <begin position="125"/>
        <end position="157"/>
    </location>
</feature>
<dbReference type="OrthoDB" id="9810636at2"/>
<keyword evidence="3 6" id="KW-0732">Signal</keyword>